<evidence type="ECO:0000256" key="15">
    <source>
        <dbReference type="HAMAP-Rule" id="MF_01485"/>
    </source>
</evidence>
<keyword evidence="2 15" id="KW-0479">Metal-binding</keyword>
<dbReference type="Pfam" id="PF13361">
    <property type="entry name" value="UvrD_C"/>
    <property type="match status" value="1"/>
</dbReference>
<dbReference type="RefSeq" id="WP_009143697.1">
    <property type="nucleotide sequence ID" value="NZ_GL831021.1"/>
</dbReference>
<dbReference type="GO" id="GO:0000724">
    <property type="term" value="P:double-strand break repair via homologous recombination"/>
    <property type="evidence" value="ECO:0007669"/>
    <property type="project" value="UniProtKB-UniRule"/>
</dbReference>
<dbReference type="GO" id="GO:0009338">
    <property type="term" value="C:exodeoxyribonuclease V complex"/>
    <property type="evidence" value="ECO:0007669"/>
    <property type="project" value="TreeGrafter"/>
</dbReference>
<dbReference type="GO" id="GO:0005829">
    <property type="term" value="C:cytosol"/>
    <property type="evidence" value="ECO:0007669"/>
    <property type="project" value="TreeGrafter"/>
</dbReference>
<evidence type="ECO:0000256" key="4">
    <source>
        <dbReference type="ARBA" id="ARBA00022763"/>
    </source>
</evidence>
<dbReference type="Pfam" id="PF00580">
    <property type="entry name" value="UvrD-helicase"/>
    <property type="match status" value="1"/>
</dbReference>
<feature type="active site" description="For nuclease activity" evidence="15">
    <location>
        <position position="1199"/>
    </location>
</feature>
<evidence type="ECO:0000256" key="8">
    <source>
        <dbReference type="ARBA" id="ARBA00022840"/>
    </source>
</evidence>
<dbReference type="Gene3D" id="1.10.486.10">
    <property type="entry name" value="PCRA, domain 4"/>
    <property type="match status" value="1"/>
</dbReference>
<dbReference type="PANTHER" id="PTHR11070:SF23">
    <property type="entry name" value="RECBCD ENZYME SUBUNIT RECB"/>
    <property type="match status" value="1"/>
</dbReference>
<keyword evidence="4 15" id="KW-0227">DNA damage</keyword>
<comment type="domain">
    <text evidence="15">The N-terminal DNA-binding domain is a ssDNA-dependent ATPase and has ATP-dependent 3'-5' helicase function. This domain interacts with RecC.</text>
</comment>
<keyword evidence="5 15" id="KW-0378">Hydrolase</keyword>
<name>E8LLA9_SUCHY</name>
<feature type="region of interest" description="Nuclease activity, interacts with RecD and RecA" evidence="15">
    <location>
        <begin position="988"/>
        <end position="1304"/>
    </location>
</feature>
<accession>E8LLA9</accession>
<comment type="domain">
    <text evidence="15">The C-terminal domain has nuclease activity and interacts with RecD. It interacts with RecA, facilitating its loading onto ssDNA.</text>
</comment>
<dbReference type="EC" id="3.1.11.5" evidence="15"/>
<keyword evidence="7 15" id="KW-0269">Exonuclease</keyword>
<feature type="binding site" evidence="15">
    <location>
        <position position="1199"/>
    </location>
    <ligand>
        <name>Mg(2+)</name>
        <dbReference type="ChEBI" id="CHEBI:18420"/>
    </ligand>
</feature>
<evidence type="ECO:0000256" key="11">
    <source>
        <dbReference type="ARBA" id="ARBA00023204"/>
    </source>
</evidence>
<dbReference type="InterPro" id="IPR014017">
    <property type="entry name" value="DNA_helicase_UvrD-like_C"/>
</dbReference>
<dbReference type="PROSITE" id="PS51198">
    <property type="entry name" value="UVRD_HELICASE_ATP_BIND"/>
    <property type="match status" value="1"/>
</dbReference>
<dbReference type="InterPro" id="IPR027417">
    <property type="entry name" value="P-loop_NTPase"/>
</dbReference>
<evidence type="ECO:0000256" key="12">
    <source>
        <dbReference type="ARBA" id="ARBA00023235"/>
    </source>
</evidence>
<dbReference type="eggNOG" id="COG1074">
    <property type="taxonomic scope" value="Bacteria"/>
</dbReference>
<comment type="function">
    <text evidence="15">A helicase/nuclease that prepares dsDNA breaks (DSB) for recombinational DNA repair. Binds to DSBs and unwinds DNA via a highly rapid and processive ATP-dependent bidirectional helicase activity. Unwinds dsDNA until it encounters a Chi (crossover hotspot instigator) sequence from the 3' direction. Cuts ssDNA a few nucleotides 3' to the Chi site. The properties and activities of the enzyme are changed at Chi. The Chi-altered holoenzyme produces a long 3'-ssDNA overhang and facilitates RecA-binding to the ssDNA for homologous DNA recombination and repair. Holoenzyme degrades any linearized DNA that is unable to undergo homologous recombination. In the holoenzyme this subunit contributes ATPase, 3'-5' helicase, exonuclease activity and loads RecA onto ssDNA.</text>
</comment>
<dbReference type="Proteomes" id="UP000018458">
    <property type="component" value="Unassembled WGS sequence"/>
</dbReference>
<dbReference type="InterPro" id="IPR011335">
    <property type="entry name" value="Restrct_endonuc-II-like"/>
</dbReference>
<feature type="domain" description="UvrD-like helicase C-terminal" evidence="19">
    <location>
        <begin position="551"/>
        <end position="828"/>
    </location>
</feature>
<dbReference type="GO" id="GO:0003677">
    <property type="term" value="F:DNA binding"/>
    <property type="evidence" value="ECO:0007669"/>
    <property type="project" value="UniProtKB-UniRule"/>
</dbReference>
<dbReference type="Gene3D" id="3.90.320.10">
    <property type="match status" value="1"/>
</dbReference>
<evidence type="ECO:0000256" key="14">
    <source>
        <dbReference type="ARBA" id="ARBA00048988"/>
    </source>
</evidence>
<dbReference type="InterPro" id="IPR011604">
    <property type="entry name" value="PDDEXK-like_dom_sf"/>
</dbReference>
<evidence type="ECO:0000256" key="6">
    <source>
        <dbReference type="ARBA" id="ARBA00022806"/>
    </source>
</evidence>
<dbReference type="SUPFAM" id="SSF52540">
    <property type="entry name" value="P-loop containing nucleoside triphosphate hydrolases"/>
    <property type="match status" value="1"/>
</dbReference>
<evidence type="ECO:0000256" key="17">
    <source>
        <dbReference type="SAM" id="Coils"/>
    </source>
</evidence>
<comment type="miscellaneous">
    <text evidence="15">In the RecBCD complex, RecB has a slow 3'-5' helicase, an exonuclease activity and loads RecA onto ssDNA, RecD has a fast 5'-3' helicase activity, while RecC stimulates the ATPase and processivity of the RecB helicase and contributes to recognition of the Chi site.</text>
</comment>
<feature type="region of interest" description="DNA-binding and helicase activity, interacts with RecC" evidence="15">
    <location>
        <begin position="1"/>
        <end position="965"/>
    </location>
</feature>
<dbReference type="PANTHER" id="PTHR11070">
    <property type="entry name" value="UVRD / RECB / PCRA DNA HELICASE FAMILY MEMBER"/>
    <property type="match status" value="1"/>
</dbReference>
<feature type="coiled-coil region" evidence="17">
    <location>
        <begin position="68"/>
        <end position="95"/>
    </location>
</feature>
<dbReference type="STRING" id="762983.HMPREF9444_01520"/>
<comment type="catalytic activity">
    <reaction evidence="14 15">
        <text>ATP + H2O = ADP + phosphate + H(+)</text>
        <dbReference type="Rhea" id="RHEA:13065"/>
        <dbReference type="ChEBI" id="CHEBI:15377"/>
        <dbReference type="ChEBI" id="CHEBI:15378"/>
        <dbReference type="ChEBI" id="CHEBI:30616"/>
        <dbReference type="ChEBI" id="CHEBI:43474"/>
        <dbReference type="ChEBI" id="CHEBI:456216"/>
        <dbReference type="EC" id="5.6.2.4"/>
    </reaction>
</comment>
<comment type="similarity">
    <text evidence="15">Belongs to the helicase family. UvrD subfamily.</text>
</comment>
<dbReference type="Gene3D" id="3.40.50.300">
    <property type="entry name" value="P-loop containing nucleotide triphosphate hydrolases"/>
    <property type="match status" value="2"/>
</dbReference>
<proteinExistence type="inferred from homology"/>
<dbReference type="EC" id="5.6.2.4" evidence="15"/>
<protein>
    <recommendedName>
        <fullName evidence="15">RecBCD enzyme subunit RecB</fullName>
        <ecNumber evidence="15">3.1.11.5</ecNumber>
        <ecNumber evidence="15">5.6.2.4</ecNumber>
    </recommendedName>
    <alternativeName>
        <fullName evidence="15">DNA 3'-5' helicase subunit RecB</fullName>
    </alternativeName>
    <alternativeName>
        <fullName evidence="15">Exonuclease V subunit RecB</fullName>
        <shortName evidence="15">ExoV subunit RecB</shortName>
    </alternativeName>
    <alternativeName>
        <fullName evidence="15">Helicase/nuclease RecBCD subunit RecB</fullName>
    </alternativeName>
</protein>
<keyword evidence="17" id="KW-0175">Coiled coil</keyword>
<comment type="subunit">
    <text evidence="15">Heterotrimer of RecB, RecC and RecD. All subunits contribute to DNA-binding. Interacts with RecA.</text>
</comment>
<evidence type="ECO:0000256" key="7">
    <source>
        <dbReference type="ARBA" id="ARBA00022839"/>
    </source>
</evidence>
<dbReference type="InterPro" id="IPR000212">
    <property type="entry name" value="DNA_helicase_UvrD/REP"/>
</dbReference>
<keyword evidence="8 15" id="KW-0067">ATP-binding</keyword>
<keyword evidence="9 15" id="KW-0460">Magnesium</keyword>
<dbReference type="GO" id="GO:0000287">
    <property type="term" value="F:magnesium ion binding"/>
    <property type="evidence" value="ECO:0007669"/>
    <property type="project" value="UniProtKB-UniRule"/>
</dbReference>
<evidence type="ECO:0000256" key="16">
    <source>
        <dbReference type="PROSITE-ProRule" id="PRU00560"/>
    </source>
</evidence>
<evidence type="ECO:0000256" key="5">
    <source>
        <dbReference type="ARBA" id="ARBA00022801"/>
    </source>
</evidence>
<evidence type="ECO:0000313" key="21">
    <source>
        <dbReference type="Proteomes" id="UP000018458"/>
    </source>
</evidence>
<organism evidence="20 21">
    <name type="scientific">Succinatimonas hippei (strain DSM 22608 / JCM 16073 / KCTC 15190 / YIT 12066)</name>
    <dbReference type="NCBI Taxonomy" id="762983"/>
    <lineage>
        <taxon>Bacteria</taxon>
        <taxon>Pseudomonadati</taxon>
        <taxon>Pseudomonadota</taxon>
        <taxon>Gammaproteobacteria</taxon>
        <taxon>Aeromonadales</taxon>
        <taxon>Succinivibrionaceae</taxon>
        <taxon>Succinatimonas</taxon>
    </lineage>
</organism>
<keyword evidence="3 15" id="KW-0547">Nucleotide-binding</keyword>
<evidence type="ECO:0000256" key="1">
    <source>
        <dbReference type="ARBA" id="ARBA00022722"/>
    </source>
</evidence>
<evidence type="ECO:0000256" key="9">
    <source>
        <dbReference type="ARBA" id="ARBA00022842"/>
    </source>
</evidence>
<evidence type="ECO:0000256" key="3">
    <source>
        <dbReference type="ARBA" id="ARBA00022741"/>
    </source>
</evidence>
<evidence type="ECO:0000259" key="18">
    <source>
        <dbReference type="PROSITE" id="PS51198"/>
    </source>
</evidence>
<evidence type="ECO:0000256" key="10">
    <source>
        <dbReference type="ARBA" id="ARBA00023125"/>
    </source>
</evidence>
<comment type="caution">
    <text evidence="20">The sequence shown here is derived from an EMBL/GenBank/DDBJ whole genome shotgun (WGS) entry which is preliminary data.</text>
</comment>
<gene>
    <name evidence="15" type="primary">recB</name>
    <name evidence="20" type="ORF">HMPREF9444_01520</name>
</gene>
<keyword evidence="12 15" id="KW-0413">Isomerase</keyword>
<dbReference type="OrthoDB" id="9810135at2"/>
<keyword evidence="10 15" id="KW-0238">DNA-binding</keyword>
<sequence>MALNTKALVIKDFVLNNSSLIEASAGTGKTFTITYLVLRLLLGSGNAKTRLKQGPLDLDQILIVTFTRAAASDLRKRIRENIRQAKEAFDEFAKDPEYRAKDEPLNDLLVEMQGKGISPKDCSQILNKAERGIDTAAICTIHSFCNRALNQIYAFEAGEAFETALTDDVSGQMNEALISLWRELFYTKEDRSFILDALKNIEPTALMAGFYALHKVKLTDPKDGFHGFSVKGLKYLKSDLSLSANFDYLKDELKRLKEKEQQTLNDFLSCYDKDYLFACYDRENAAINKNLNIKKAPALLKSAKSLLNKLADAYADPDCRKLFLEELANYQYDCFVKKTSHKSIENCKFFIDFENAVIALHKEIKEQRTACSLLINELRLAILMLADAKFGKLCAKDRVMSNDDVLKRLDYALNCKGAQSERLASLLRHRYPVAMIDEFQDTDPTQFAIFKKIYLDKDFADKAFCYLIGDPKQSIYAFRGSDINSYLIARNLIAELSKGMGLYTLNTNYRSHPNLVDGVNVLFSQEINDKNVSPFLTDDINFNPVNHNRSSSFFSFEDSFSEAKEPVEYAAFYVDRILSDEPIENKEEAQTKYAKACALRIKECLEHGFIYKKTENCCTKRRVIPSDIAVLVKTKRENAYVQKELSALGIGSVYFSDQSSVLGTDEGISPEAGALIFLMEAMCDFSNSRKVRRLLGSELLSLSGDEFCSRLLNENFEAEVRLLFTCRQKWQKDGFLSAFLTWFKDPLHDGLKNTLSLEDGERSLTNYFHLAEIVQQAHNRISGLRAQLRWFKELCSTGQDALNGEDVLKRLDSEYDQVKILTIHKSKGLEFPLVFMPFLWLGAQAECAVESSIGGVSYYDKQDKRLCFDFMRSEKNAKAHNDDAKQEDRRLLYVALTRACFANFLFIANLDLKKAKELTSLRSMLSDDGSPDLFIDKIKCVDKQQLFCLTSRQKSFYDSVQKYVNTDIKNNHDNLTASVLPQDAVCRDFSFSSYSALVAGLHDKAPSVIEGNNEDDIPEIEEEFNQRQLNAFTFPRGTIPGVFLHSLLENCDFTLCSDNNYLKDYVSKFVRQSANQGTVRNWTYEEKSAVNALTLWLYDIVNAPLLKHENNYFSLSRLKHGSFVSEMAYLLPSVDMDTQFLNDLCKESAQEIPDRGSLLNKLISELYLDKKIVTGFINGFLDLVMRTDFDGQEKYYVIDYKSTHLGNYYRDYAQKKVILSVFDERNRYDVQYLLYTLALHRMLKTRKPDYSYEKDIGGVLYLYLRGLKAPGLMLEPEISNGVFFTKPSFKIIERLDAIFSGPRK</sequence>
<keyword evidence="11 15" id="KW-0234">DNA repair</keyword>
<evidence type="ECO:0000259" key="19">
    <source>
        <dbReference type="PROSITE" id="PS51217"/>
    </source>
</evidence>
<evidence type="ECO:0000313" key="20">
    <source>
        <dbReference type="EMBL" id="EFY06688.1"/>
    </source>
</evidence>
<dbReference type="HOGENOM" id="CLU_001114_6_0_6"/>
<dbReference type="GO" id="GO:0043138">
    <property type="term" value="F:3'-5' DNA helicase activity"/>
    <property type="evidence" value="ECO:0007669"/>
    <property type="project" value="UniProtKB-UniRule"/>
</dbReference>
<evidence type="ECO:0000256" key="2">
    <source>
        <dbReference type="ARBA" id="ARBA00022723"/>
    </source>
</evidence>
<dbReference type="CDD" id="cd22352">
    <property type="entry name" value="RecB_C-like"/>
    <property type="match status" value="1"/>
</dbReference>
<keyword evidence="21" id="KW-1185">Reference proteome</keyword>
<dbReference type="GO" id="GO:0008854">
    <property type="term" value="F:exodeoxyribonuclease V activity"/>
    <property type="evidence" value="ECO:0007669"/>
    <property type="project" value="UniProtKB-EC"/>
</dbReference>
<dbReference type="InterPro" id="IPR014016">
    <property type="entry name" value="UvrD-like_ATP-bd"/>
</dbReference>
<keyword evidence="6 15" id="KW-0347">Helicase</keyword>
<dbReference type="SUPFAM" id="SSF52980">
    <property type="entry name" value="Restriction endonuclease-like"/>
    <property type="match status" value="1"/>
</dbReference>
<comment type="catalytic activity">
    <reaction evidence="15">
        <text>Exonucleolytic cleavage (in the presence of ATP) in either 5'- to 3'- or 3'- to 5'-direction to yield 5'-phosphooligonucleotides.</text>
        <dbReference type="EC" id="3.1.11.5"/>
    </reaction>
</comment>
<comment type="cofactor">
    <cofactor evidence="15">
        <name>Mg(2+)</name>
        <dbReference type="ChEBI" id="CHEBI:18420"/>
    </cofactor>
    <text evidence="15">Binds 1 Mg(2+) ion per subunit.</text>
</comment>
<dbReference type="GO" id="GO:0005524">
    <property type="term" value="F:ATP binding"/>
    <property type="evidence" value="ECO:0007669"/>
    <property type="project" value="UniProtKB-UniRule"/>
</dbReference>
<feature type="binding site" evidence="16">
    <location>
        <begin position="23"/>
        <end position="30"/>
    </location>
    <ligand>
        <name>ATP</name>
        <dbReference type="ChEBI" id="CHEBI:30616"/>
    </ligand>
</feature>
<dbReference type="EMBL" id="AEVO01000088">
    <property type="protein sequence ID" value="EFY06688.1"/>
    <property type="molecule type" value="Genomic_DNA"/>
</dbReference>
<reference evidence="20 21" key="1">
    <citation type="submission" date="2011-01" db="EMBL/GenBank/DDBJ databases">
        <authorList>
            <person name="Weinstock G."/>
            <person name="Sodergren E."/>
            <person name="Clifton S."/>
            <person name="Fulton L."/>
            <person name="Fulton B."/>
            <person name="Courtney L."/>
            <person name="Fronick C."/>
            <person name="Harrison M."/>
            <person name="Strong C."/>
            <person name="Farmer C."/>
            <person name="Delahaunty K."/>
            <person name="Markovic C."/>
            <person name="Hall O."/>
            <person name="Minx P."/>
            <person name="Tomlinson C."/>
            <person name="Mitreva M."/>
            <person name="Hou S."/>
            <person name="Chen J."/>
            <person name="Wollam A."/>
            <person name="Pepin K.H."/>
            <person name="Johnson M."/>
            <person name="Bhonagiri V."/>
            <person name="Zhang X."/>
            <person name="Suruliraj S."/>
            <person name="Warren W."/>
            <person name="Chinwalla A."/>
            <person name="Mardis E.R."/>
            <person name="Wilson R.K."/>
        </authorList>
    </citation>
    <scope>NUCLEOTIDE SEQUENCE [LARGE SCALE GENOMIC DNA]</scope>
    <source>
        <strain evidence="21">DSM 22608 / JCM 16073 / KCTC 15190 / YIT 12066</strain>
    </source>
</reference>
<feature type="domain" description="UvrD-like helicase ATP-binding" evidence="18">
    <location>
        <begin position="2"/>
        <end position="512"/>
    </location>
</feature>
<feature type="binding site" evidence="15">
    <location>
        <position position="1045"/>
    </location>
    <ligand>
        <name>Mg(2+)</name>
        <dbReference type="ChEBI" id="CHEBI:18420"/>
    </ligand>
</feature>
<dbReference type="GO" id="GO:0016887">
    <property type="term" value="F:ATP hydrolysis activity"/>
    <property type="evidence" value="ECO:0007669"/>
    <property type="project" value="RHEA"/>
</dbReference>
<feature type="binding site" evidence="15">
    <location>
        <position position="1182"/>
    </location>
    <ligand>
        <name>Mg(2+)</name>
        <dbReference type="ChEBI" id="CHEBI:18420"/>
    </ligand>
</feature>
<dbReference type="HAMAP" id="MF_01485">
    <property type="entry name" value="RecB"/>
    <property type="match status" value="1"/>
</dbReference>
<evidence type="ECO:0000256" key="13">
    <source>
        <dbReference type="ARBA" id="ARBA00034617"/>
    </source>
</evidence>
<dbReference type="NCBIfam" id="TIGR00609">
    <property type="entry name" value="recB"/>
    <property type="match status" value="1"/>
</dbReference>
<dbReference type="PROSITE" id="PS51217">
    <property type="entry name" value="UVRD_HELICASE_CTER"/>
    <property type="match status" value="1"/>
</dbReference>
<comment type="catalytic activity">
    <reaction evidence="13 15">
        <text>Couples ATP hydrolysis with the unwinding of duplex DNA by translocating in the 3'-5' direction.</text>
        <dbReference type="EC" id="5.6.2.4"/>
    </reaction>
</comment>
<dbReference type="InterPro" id="IPR004586">
    <property type="entry name" value="RecB"/>
</dbReference>
<dbReference type="Gene3D" id="1.10.3170.10">
    <property type="entry name" value="Recbcd, chain B, domain 2"/>
    <property type="match status" value="1"/>
</dbReference>
<keyword evidence="1 15" id="KW-0540">Nuclease</keyword>